<dbReference type="InterPro" id="IPR013783">
    <property type="entry name" value="Ig-like_fold"/>
</dbReference>
<feature type="chain" id="PRO_5041463183" description="Ig-like domain-containing protein" evidence="3">
    <location>
        <begin position="21"/>
        <end position="609"/>
    </location>
</feature>
<keyword evidence="2" id="KW-1133">Transmembrane helix</keyword>
<evidence type="ECO:0000256" key="2">
    <source>
        <dbReference type="SAM" id="Phobius"/>
    </source>
</evidence>
<dbReference type="GO" id="GO:0002322">
    <property type="term" value="P:B cell proliferation involved in immune response"/>
    <property type="evidence" value="ECO:0007669"/>
    <property type="project" value="InterPro"/>
</dbReference>
<accession>A0AA40I7S4</accession>
<dbReference type="SMART" id="SM00409">
    <property type="entry name" value="IG"/>
    <property type="match status" value="2"/>
</dbReference>
<feature type="compositionally biased region" description="Polar residues" evidence="1">
    <location>
        <begin position="460"/>
        <end position="476"/>
    </location>
</feature>
<keyword evidence="2" id="KW-0812">Transmembrane</keyword>
<proteinExistence type="predicted"/>
<evidence type="ECO:0000313" key="5">
    <source>
        <dbReference type="EMBL" id="KAK1344598.1"/>
    </source>
</evidence>
<dbReference type="PANTHER" id="PTHR16674:SF2">
    <property type="entry name" value="B-LYMPHOCYTE ANTIGEN CD19"/>
    <property type="match status" value="1"/>
</dbReference>
<evidence type="ECO:0000259" key="4">
    <source>
        <dbReference type="PROSITE" id="PS50835"/>
    </source>
</evidence>
<name>A0AA40I7S4_CNENI</name>
<dbReference type="InterPro" id="IPR003599">
    <property type="entry name" value="Ig_sub"/>
</dbReference>
<gene>
    <name evidence="5" type="ORF">QTO34_013295</name>
</gene>
<sequence>MPPPLLLFFLLFLTPVGVRPQKSQLVEATEGGSAVLPCLSSDNPPDQLAWYQACHSQRNQSRGLPGLGIQVGPLGILLLISNISDQMGGFYLCQQGPPSEQAWQPGWAVSVNGSGELFRWKASNLDDPGCDPGNRSTPDPGPSSDGLTSSQLYVWAKGHPEIWEEGPACAPPDGSSNQDLTVSPGSTLCLSCGVPSASVARGPVSWIHVHPGKPNISLLSLNLSEEAPVREMWVPGTLRGGAVLWLHQATARDAGTYHCYHGNTTVVAMQLKVTARSDLWPSGVLRPGNKMPALVLVSQLLPPAARQWLLEAGGWRVPVAALVYLIFCMGSVAGFLYLRRALTLRRKRKRMTDPTRRPGPAHPRFLLQVLQSDASPGNGAHSQYGNVLSLSSPAAGTGRSHRWAAGLAAAVQSYGGNPYNEVQEAGAAGARSPTRAAGDGPDEEEGEAYEEPDSEGGSQFYENDSNLEQDQLSQDGSGYENPEDGALGPEEEDSFSNASELYENEEEELAHQWPGQKARSNSDSRLPSSDFLSPPGTAWDPSREATSLGSQSYEDMRGIVYAAPQLRSLRAQPGPNHEEDADSYENMDNPDGPEPACGGGSHRGAWSTR</sequence>
<dbReference type="PROSITE" id="PS50835">
    <property type="entry name" value="IG_LIKE"/>
    <property type="match status" value="2"/>
</dbReference>
<dbReference type="Gene3D" id="2.60.40.10">
    <property type="entry name" value="Immunoglobulins"/>
    <property type="match status" value="1"/>
</dbReference>
<dbReference type="InterPro" id="IPR042341">
    <property type="entry name" value="CD19"/>
</dbReference>
<reference evidence="5" key="1">
    <citation type="submission" date="2023-06" db="EMBL/GenBank/DDBJ databases">
        <title>Reference genome for the Northern bat (Eptesicus nilssonii), a most northern bat species.</title>
        <authorList>
            <person name="Laine V.N."/>
            <person name="Pulliainen A.T."/>
            <person name="Lilley T.M."/>
        </authorList>
    </citation>
    <scope>NUCLEOTIDE SEQUENCE</scope>
    <source>
        <strain evidence="5">BLF_Eptnil</strain>
        <tissue evidence="5">Kidney</tissue>
    </source>
</reference>
<keyword evidence="6" id="KW-1185">Reference proteome</keyword>
<evidence type="ECO:0000256" key="3">
    <source>
        <dbReference type="SAM" id="SignalP"/>
    </source>
</evidence>
<dbReference type="EMBL" id="JAULJE010000003">
    <property type="protein sequence ID" value="KAK1344598.1"/>
    <property type="molecule type" value="Genomic_DNA"/>
</dbReference>
<dbReference type="GO" id="GO:0050864">
    <property type="term" value="P:regulation of B cell activation"/>
    <property type="evidence" value="ECO:0007669"/>
    <property type="project" value="InterPro"/>
</dbReference>
<dbReference type="GO" id="GO:0009897">
    <property type="term" value="C:external side of plasma membrane"/>
    <property type="evidence" value="ECO:0007669"/>
    <property type="project" value="TreeGrafter"/>
</dbReference>
<dbReference type="SUPFAM" id="SSF48726">
    <property type="entry name" value="Immunoglobulin"/>
    <property type="match status" value="2"/>
</dbReference>
<dbReference type="InterPro" id="IPR007110">
    <property type="entry name" value="Ig-like_dom"/>
</dbReference>
<dbReference type="AlphaFoldDB" id="A0AA40I7S4"/>
<dbReference type="InterPro" id="IPR036179">
    <property type="entry name" value="Ig-like_dom_sf"/>
</dbReference>
<feature type="compositionally biased region" description="Polar residues" evidence="1">
    <location>
        <begin position="518"/>
        <end position="531"/>
    </location>
</feature>
<feature type="compositionally biased region" description="Acidic residues" evidence="1">
    <location>
        <begin position="440"/>
        <end position="454"/>
    </location>
</feature>
<dbReference type="GO" id="GO:0050853">
    <property type="term" value="P:B cell receptor signaling pathway"/>
    <property type="evidence" value="ECO:0007669"/>
    <property type="project" value="TreeGrafter"/>
</dbReference>
<feature type="region of interest" description="Disordered" evidence="1">
    <location>
        <begin position="122"/>
        <end position="149"/>
    </location>
</feature>
<feature type="region of interest" description="Disordered" evidence="1">
    <location>
        <begin position="424"/>
        <end position="551"/>
    </location>
</feature>
<keyword evidence="2" id="KW-0472">Membrane</keyword>
<dbReference type="PANTHER" id="PTHR16674">
    <property type="entry name" value="B-LYMPHOCYTE ANTIGEN CD19"/>
    <property type="match status" value="1"/>
</dbReference>
<organism evidence="5 6">
    <name type="scientific">Cnephaeus nilssonii</name>
    <name type="common">Northern bat</name>
    <name type="synonym">Eptesicus nilssonii</name>
    <dbReference type="NCBI Taxonomy" id="3371016"/>
    <lineage>
        <taxon>Eukaryota</taxon>
        <taxon>Metazoa</taxon>
        <taxon>Chordata</taxon>
        <taxon>Craniata</taxon>
        <taxon>Vertebrata</taxon>
        <taxon>Euteleostomi</taxon>
        <taxon>Mammalia</taxon>
        <taxon>Eutheria</taxon>
        <taxon>Laurasiatheria</taxon>
        <taxon>Chiroptera</taxon>
        <taxon>Yangochiroptera</taxon>
        <taxon>Vespertilionidae</taxon>
        <taxon>Cnephaeus</taxon>
    </lineage>
</organism>
<protein>
    <recommendedName>
        <fullName evidence="4">Ig-like domain-containing protein</fullName>
    </recommendedName>
</protein>
<comment type="caution">
    <text evidence="5">The sequence shown here is derived from an EMBL/GenBank/DDBJ whole genome shotgun (WGS) entry which is preliminary data.</text>
</comment>
<dbReference type="Proteomes" id="UP001177744">
    <property type="component" value="Unassembled WGS sequence"/>
</dbReference>
<keyword evidence="3" id="KW-0732">Signal</keyword>
<feature type="domain" description="Ig-like" evidence="4">
    <location>
        <begin position="20"/>
        <end position="94"/>
    </location>
</feature>
<evidence type="ECO:0000256" key="1">
    <source>
        <dbReference type="SAM" id="MobiDB-lite"/>
    </source>
</evidence>
<feature type="signal peptide" evidence="3">
    <location>
        <begin position="1"/>
        <end position="20"/>
    </location>
</feature>
<evidence type="ECO:0000313" key="6">
    <source>
        <dbReference type="Proteomes" id="UP001177744"/>
    </source>
</evidence>
<feature type="region of interest" description="Disordered" evidence="1">
    <location>
        <begin position="564"/>
        <end position="609"/>
    </location>
</feature>
<feature type="transmembrane region" description="Helical" evidence="2">
    <location>
        <begin position="315"/>
        <end position="338"/>
    </location>
</feature>
<feature type="domain" description="Ig-like" evidence="4">
    <location>
        <begin position="160"/>
        <end position="274"/>
    </location>
</feature>